<dbReference type="GO" id="GO:0015293">
    <property type="term" value="F:symporter activity"/>
    <property type="evidence" value="ECO:0007669"/>
    <property type="project" value="UniProtKB-KW"/>
</dbReference>
<keyword evidence="3" id="KW-1003">Cell membrane</keyword>
<dbReference type="PANTHER" id="PTHR43528:SF7">
    <property type="entry name" value="MFS TRANSPORTER"/>
    <property type="match status" value="1"/>
</dbReference>
<feature type="transmembrane region" description="Helical" evidence="8">
    <location>
        <begin position="127"/>
        <end position="148"/>
    </location>
</feature>
<dbReference type="InterPro" id="IPR020846">
    <property type="entry name" value="MFS_dom"/>
</dbReference>
<feature type="transmembrane region" description="Helical" evidence="8">
    <location>
        <begin position="248"/>
        <end position="269"/>
    </location>
</feature>
<sequence length="427" mass="45668">MTIPAHLFVPARPLTGQDAKTLALAALGGALEFYDFVIFVFFTAVLGKLFFPPDMPEWLGQLQTFGIFAAGYLFRPLGGIVMAHFGDTFGRKRMFTLSVALMAVPTLLIGLLPTYQSIGYGAPLLLLLMRIMQGIAIGGEVPGAWVFVSEHVPYRRVGLACALLETGLTAGILLGSLVATSINKSLSPEAVHDWGWRVPFLLGGGFGLVIVYLRRWLQETPVFEEIRALKQISRMPIRDVIRDYKPDVVVSVIAAWMLTACMVVIMLMTPTLLVKLHGVPLVAALQANTAATLGLCVSVVIAGMACDRWGAAWVAAVATPLLIAAIYALYIGVARDPALLLPLYGLAGFFAGVIGIVPIVMIRSFPAAVRFTGLSLCYNLAYAAVGGLTPVIIPALAQVTPLAPAHYVTLACVVGGAAILLQARRRR</sequence>
<feature type="transmembrane region" description="Helical" evidence="8">
    <location>
        <begin position="58"/>
        <end position="74"/>
    </location>
</feature>
<dbReference type="InterPro" id="IPR051084">
    <property type="entry name" value="H+-coupled_symporters"/>
</dbReference>
<dbReference type="AlphaFoldDB" id="A0A212J392"/>
<keyword evidence="2" id="KW-0813">Transport</keyword>
<keyword evidence="6 8" id="KW-1133">Transmembrane helix</keyword>
<dbReference type="FunFam" id="1.20.1250.20:FF:000001">
    <property type="entry name" value="Dicarboxylate MFS transporter"/>
    <property type="match status" value="1"/>
</dbReference>
<organism evidence="10">
    <name type="scientific">uncultured Alphaproteobacteria bacterium</name>
    <dbReference type="NCBI Taxonomy" id="91750"/>
    <lineage>
        <taxon>Bacteria</taxon>
        <taxon>Pseudomonadati</taxon>
        <taxon>Pseudomonadota</taxon>
        <taxon>Alphaproteobacteria</taxon>
        <taxon>environmental samples</taxon>
    </lineage>
</organism>
<evidence type="ECO:0000313" key="10">
    <source>
        <dbReference type="EMBL" id="SBV93919.1"/>
    </source>
</evidence>
<proteinExistence type="predicted"/>
<keyword evidence="4 8" id="KW-0812">Transmembrane</keyword>
<evidence type="ECO:0000256" key="4">
    <source>
        <dbReference type="ARBA" id="ARBA00022692"/>
    </source>
</evidence>
<dbReference type="PROSITE" id="PS50850">
    <property type="entry name" value="MFS"/>
    <property type="match status" value="1"/>
</dbReference>
<evidence type="ECO:0000256" key="7">
    <source>
        <dbReference type="ARBA" id="ARBA00023136"/>
    </source>
</evidence>
<keyword evidence="7 8" id="KW-0472">Membrane</keyword>
<dbReference type="Pfam" id="PF07690">
    <property type="entry name" value="MFS_1"/>
    <property type="match status" value="1"/>
</dbReference>
<feature type="transmembrane region" description="Helical" evidence="8">
    <location>
        <begin position="311"/>
        <end position="333"/>
    </location>
</feature>
<dbReference type="GO" id="GO:0005886">
    <property type="term" value="C:plasma membrane"/>
    <property type="evidence" value="ECO:0007669"/>
    <property type="project" value="UniProtKB-SubCell"/>
</dbReference>
<dbReference type="InterPro" id="IPR011701">
    <property type="entry name" value="MFS"/>
</dbReference>
<feature type="transmembrane region" description="Helical" evidence="8">
    <location>
        <begin position="160"/>
        <end position="182"/>
    </location>
</feature>
<evidence type="ECO:0000256" key="2">
    <source>
        <dbReference type="ARBA" id="ARBA00022448"/>
    </source>
</evidence>
<dbReference type="InterPro" id="IPR036259">
    <property type="entry name" value="MFS_trans_sf"/>
</dbReference>
<dbReference type="Gene3D" id="1.20.1250.20">
    <property type="entry name" value="MFS general substrate transporter like domains"/>
    <property type="match status" value="2"/>
</dbReference>
<evidence type="ECO:0000256" key="5">
    <source>
        <dbReference type="ARBA" id="ARBA00022847"/>
    </source>
</evidence>
<reference evidence="10" key="1">
    <citation type="submission" date="2016-04" db="EMBL/GenBank/DDBJ databases">
        <authorList>
            <person name="Evans L.H."/>
            <person name="Alamgir A."/>
            <person name="Owens N."/>
            <person name="Weber N.D."/>
            <person name="Virtaneva K."/>
            <person name="Barbian K."/>
            <person name="Babar A."/>
            <person name="Rosenke K."/>
        </authorList>
    </citation>
    <scope>NUCLEOTIDE SEQUENCE</scope>
    <source>
        <strain evidence="10">86</strain>
    </source>
</reference>
<dbReference type="EMBL" id="FLUO01000001">
    <property type="protein sequence ID" value="SBV93919.1"/>
    <property type="molecule type" value="Genomic_DNA"/>
</dbReference>
<accession>A0A212J392</accession>
<evidence type="ECO:0000256" key="3">
    <source>
        <dbReference type="ARBA" id="ARBA00022475"/>
    </source>
</evidence>
<evidence type="ECO:0000256" key="6">
    <source>
        <dbReference type="ARBA" id="ARBA00022989"/>
    </source>
</evidence>
<gene>
    <name evidence="10" type="ORF">KL86APRO_10445</name>
</gene>
<name>A0A212J392_9PROT</name>
<dbReference type="SUPFAM" id="SSF103473">
    <property type="entry name" value="MFS general substrate transporter"/>
    <property type="match status" value="1"/>
</dbReference>
<evidence type="ECO:0000256" key="1">
    <source>
        <dbReference type="ARBA" id="ARBA00004651"/>
    </source>
</evidence>
<feature type="transmembrane region" description="Helical" evidence="8">
    <location>
        <begin position="339"/>
        <end position="362"/>
    </location>
</feature>
<evidence type="ECO:0000259" key="9">
    <source>
        <dbReference type="PROSITE" id="PS50850"/>
    </source>
</evidence>
<keyword evidence="5" id="KW-0769">Symport</keyword>
<dbReference type="PANTHER" id="PTHR43528">
    <property type="entry name" value="ALPHA-KETOGLUTARATE PERMEASE"/>
    <property type="match status" value="1"/>
</dbReference>
<comment type="subcellular location">
    <subcellularLocation>
        <location evidence="1">Cell membrane</location>
        <topology evidence="1">Multi-pass membrane protein</topology>
    </subcellularLocation>
</comment>
<feature type="transmembrane region" description="Helical" evidence="8">
    <location>
        <begin position="281"/>
        <end position="304"/>
    </location>
</feature>
<feature type="transmembrane region" description="Helical" evidence="8">
    <location>
        <begin position="95"/>
        <end position="115"/>
    </location>
</feature>
<feature type="transmembrane region" description="Helical" evidence="8">
    <location>
        <begin position="374"/>
        <end position="397"/>
    </location>
</feature>
<feature type="domain" description="Major facilitator superfamily (MFS) profile" evidence="9">
    <location>
        <begin position="21"/>
        <end position="427"/>
    </location>
</feature>
<feature type="transmembrane region" description="Helical" evidence="8">
    <location>
        <begin position="403"/>
        <end position="421"/>
    </location>
</feature>
<feature type="transmembrane region" description="Helical" evidence="8">
    <location>
        <begin position="21"/>
        <end position="46"/>
    </location>
</feature>
<protein>
    <submittedName>
        <fullName evidence="10">Major facilitator family transporter</fullName>
    </submittedName>
</protein>
<evidence type="ECO:0000256" key="8">
    <source>
        <dbReference type="SAM" id="Phobius"/>
    </source>
</evidence>
<feature type="transmembrane region" description="Helical" evidence="8">
    <location>
        <begin position="194"/>
        <end position="213"/>
    </location>
</feature>